<accession>A0ABN9EH06</accession>
<proteinExistence type="predicted"/>
<name>A0ABN9EH06_9NEOB</name>
<evidence type="ECO:0000313" key="1">
    <source>
        <dbReference type="EMBL" id="CAI9583290.1"/>
    </source>
</evidence>
<gene>
    <name evidence="1" type="ORF">SPARVUS_LOCUS9781072</name>
</gene>
<dbReference type="Proteomes" id="UP001162483">
    <property type="component" value="Unassembled WGS sequence"/>
</dbReference>
<dbReference type="EMBL" id="CATNWA010015426">
    <property type="protein sequence ID" value="CAI9583290.1"/>
    <property type="molecule type" value="Genomic_DNA"/>
</dbReference>
<sequence>MADDLRWEGELFVNKTVLPPCQLMHTTVHGSMLTVKHKHTAPSKTHTAHS</sequence>
<evidence type="ECO:0000313" key="2">
    <source>
        <dbReference type="Proteomes" id="UP001162483"/>
    </source>
</evidence>
<reference evidence="1" key="1">
    <citation type="submission" date="2023-05" db="EMBL/GenBank/DDBJ databases">
        <authorList>
            <person name="Stuckert A."/>
        </authorList>
    </citation>
    <scope>NUCLEOTIDE SEQUENCE</scope>
</reference>
<comment type="caution">
    <text evidence="1">The sequence shown here is derived from an EMBL/GenBank/DDBJ whole genome shotgun (WGS) entry which is preliminary data.</text>
</comment>
<keyword evidence="2" id="KW-1185">Reference proteome</keyword>
<protein>
    <submittedName>
        <fullName evidence="1">Uncharacterized protein</fullName>
    </submittedName>
</protein>
<organism evidence="1 2">
    <name type="scientific">Staurois parvus</name>
    <dbReference type="NCBI Taxonomy" id="386267"/>
    <lineage>
        <taxon>Eukaryota</taxon>
        <taxon>Metazoa</taxon>
        <taxon>Chordata</taxon>
        <taxon>Craniata</taxon>
        <taxon>Vertebrata</taxon>
        <taxon>Euteleostomi</taxon>
        <taxon>Amphibia</taxon>
        <taxon>Batrachia</taxon>
        <taxon>Anura</taxon>
        <taxon>Neobatrachia</taxon>
        <taxon>Ranoidea</taxon>
        <taxon>Ranidae</taxon>
        <taxon>Staurois</taxon>
    </lineage>
</organism>